<feature type="domain" description="PAC" evidence="11">
    <location>
        <begin position="361"/>
        <end position="411"/>
    </location>
</feature>
<evidence type="ECO:0000256" key="5">
    <source>
        <dbReference type="ARBA" id="ARBA00022741"/>
    </source>
</evidence>
<evidence type="ECO:0000256" key="7">
    <source>
        <dbReference type="ARBA" id="ARBA00022840"/>
    </source>
</evidence>
<dbReference type="SMART" id="SM00387">
    <property type="entry name" value="HATPase_c"/>
    <property type="match status" value="1"/>
</dbReference>
<dbReference type="CDD" id="cd00075">
    <property type="entry name" value="HATPase"/>
    <property type="match status" value="1"/>
</dbReference>
<dbReference type="Gene3D" id="3.30.450.20">
    <property type="entry name" value="PAS domain"/>
    <property type="match status" value="2"/>
</dbReference>
<evidence type="ECO:0000256" key="1">
    <source>
        <dbReference type="ARBA" id="ARBA00000085"/>
    </source>
</evidence>
<comment type="catalytic activity">
    <reaction evidence="1">
        <text>ATP + protein L-histidine = ADP + protein N-phospho-L-histidine.</text>
        <dbReference type="EC" id="2.7.13.3"/>
    </reaction>
</comment>
<dbReference type="SUPFAM" id="SSF55785">
    <property type="entry name" value="PYP-like sensor domain (PAS domain)"/>
    <property type="match status" value="2"/>
</dbReference>
<dbReference type="NCBIfam" id="TIGR00229">
    <property type="entry name" value="sensory_box"/>
    <property type="match status" value="2"/>
</dbReference>
<dbReference type="SUPFAM" id="SSF47384">
    <property type="entry name" value="Homodimeric domain of signal transducing histidine kinase"/>
    <property type="match status" value="1"/>
</dbReference>
<dbReference type="SMART" id="SM00388">
    <property type="entry name" value="HisKA"/>
    <property type="match status" value="1"/>
</dbReference>
<dbReference type="InterPro" id="IPR001610">
    <property type="entry name" value="PAC"/>
</dbReference>
<protein>
    <recommendedName>
        <fullName evidence="2">histidine kinase</fullName>
        <ecNumber evidence="2">2.7.13.3</ecNumber>
    </recommendedName>
</protein>
<dbReference type="Pfam" id="PF02518">
    <property type="entry name" value="HATPase_c"/>
    <property type="match status" value="1"/>
</dbReference>
<feature type="domain" description="Histidine kinase" evidence="9">
    <location>
        <begin position="424"/>
        <end position="629"/>
    </location>
</feature>
<dbReference type="Pfam" id="PF13188">
    <property type="entry name" value="PAS_8"/>
    <property type="match status" value="1"/>
</dbReference>
<dbReference type="InterPro" id="IPR036890">
    <property type="entry name" value="HATPase_C_sf"/>
</dbReference>
<dbReference type="InterPro" id="IPR036097">
    <property type="entry name" value="HisK_dim/P_sf"/>
</dbReference>
<evidence type="ECO:0000256" key="6">
    <source>
        <dbReference type="ARBA" id="ARBA00022777"/>
    </source>
</evidence>
<dbReference type="SMART" id="SM00086">
    <property type="entry name" value="PAC"/>
    <property type="match status" value="1"/>
</dbReference>
<dbReference type="RefSeq" id="WP_283078846.1">
    <property type="nucleotide sequence ID" value="NZ_CP121671.1"/>
</dbReference>
<dbReference type="SUPFAM" id="SSF55874">
    <property type="entry name" value="ATPase domain of HSP90 chaperone/DNA topoisomerase II/histidine kinase"/>
    <property type="match status" value="1"/>
</dbReference>
<evidence type="ECO:0000259" key="11">
    <source>
        <dbReference type="PROSITE" id="PS50113"/>
    </source>
</evidence>
<dbReference type="CDD" id="cd00082">
    <property type="entry name" value="HisKA"/>
    <property type="match status" value="1"/>
</dbReference>
<keyword evidence="13" id="KW-1185">Reference proteome</keyword>
<dbReference type="SMART" id="SM00091">
    <property type="entry name" value="PAS"/>
    <property type="match status" value="2"/>
</dbReference>
<dbReference type="PRINTS" id="PR00344">
    <property type="entry name" value="BCTRLSENSOR"/>
</dbReference>
<dbReference type="Pfam" id="PF00512">
    <property type="entry name" value="HisKA"/>
    <property type="match status" value="1"/>
</dbReference>
<proteinExistence type="predicted"/>
<name>A0ABY8J335_9BACI</name>
<sequence length="629" mass="71704">MTRERYSDHVHSGEVLDILEASGTPACLINVHYQSVTFNDEMRKMLQLDQVYLSFCEWLSLIRTSNRPEIHQLIHQTPKEKEKSLTIHLKIANDYHMFMCKMINLENDQKVLIFSNAQSTVNGSLPYKRDEDPLPSNHSYLHSNTSAKQSQPAIHKLDLISDSFTDHKRSSKEELFTQVADHFPHGLAMINNNWEVIYANDKMEQLTGLSYHENSQKKLWDVISVEEYASFFQRCLRAMDTQEMIEVEGDILDQTVKMTILPTAQGLTLIGQDITLNKQQLQALQASEKRFSILANNINDVFWICDLDFQKVHYISPAFNKMFGMKRRELLTGWSVLKNLIHMNDYNKVTSAFSIMKQQKHHVEYRITTRAGEEKWIRTQGFPVINEGAEYVIGTHQDITKFKEIAQLKEKSQQLSTITQMAAGVAHEIKNPLTAIKGFLQIGAANPDLRDNYYEIILDEVNRIESIVQDFMMLSKPKSSIQLEDIDIEDVVSYVLRLLDPEATSKNINLSFTCNIVENTFQSEPKRLKQILLNIISNAIDATDKGGNVEVSAYTRGDNLILSIIDDGHGLSDQDLAKLGEPFFTTKEKGTGLGVMVTKKMVNDLNGMIAYKSELHQGTSVTVSLPYDL</sequence>
<dbReference type="EC" id="2.7.13.3" evidence="2"/>
<evidence type="ECO:0000259" key="10">
    <source>
        <dbReference type="PROSITE" id="PS50112"/>
    </source>
</evidence>
<dbReference type="InterPro" id="IPR035965">
    <property type="entry name" value="PAS-like_dom_sf"/>
</dbReference>
<evidence type="ECO:0000313" key="13">
    <source>
        <dbReference type="Proteomes" id="UP001221597"/>
    </source>
</evidence>
<dbReference type="PROSITE" id="PS50113">
    <property type="entry name" value="PAC"/>
    <property type="match status" value="1"/>
</dbReference>
<dbReference type="InterPro" id="IPR003661">
    <property type="entry name" value="HisK_dim/P_dom"/>
</dbReference>
<evidence type="ECO:0000259" key="9">
    <source>
        <dbReference type="PROSITE" id="PS50109"/>
    </source>
</evidence>
<dbReference type="InterPro" id="IPR004358">
    <property type="entry name" value="Sig_transdc_His_kin-like_C"/>
</dbReference>
<dbReference type="InterPro" id="IPR000014">
    <property type="entry name" value="PAS"/>
</dbReference>
<gene>
    <name evidence="12" type="ORF">P9989_05425</name>
</gene>
<organism evidence="12 13">
    <name type="scientific">Halobacillus naozhouensis</name>
    <dbReference type="NCBI Taxonomy" id="554880"/>
    <lineage>
        <taxon>Bacteria</taxon>
        <taxon>Bacillati</taxon>
        <taxon>Bacillota</taxon>
        <taxon>Bacilli</taxon>
        <taxon>Bacillales</taxon>
        <taxon>Bacillaceae</taxon>
        <taxon>Halobacillus</taxon>
    </lineage>
</organism>
<dbReference type="Proteomes" id="UP001221597">
    <property type="component" value="Chromosome"/>
</dbReference>
<dbReference type="PANTHER" id="PTHR43065">
    <property type="entry name" value="SENSOR HISTIDINE KINASE"/>
    <property type="match status" value="1"/>
</dbReference>
<keyword evidence="8" id="KW-0902">Two-component regulatory system</keyword>
<dbReference type="Gene3D" id="3.30.565.10">
    <property type="entry name" value="Histidine kinase-like ATPase, C-terminal domain"/>
    <property type="match status" value="1"/>
</dbReference>
<feature type="domain" description="PAS" evidence="10">
    <location>
        <begin position="287"/>
        <end position="360"/>
    </location>
</feature>
<dbReference type="InterPro" id="IPR003594">
    <property type="entry name" value="HATPase_dom"/>
</dbReference>
<keyword evidence="3" id="KW-0597">Phosphoprotein</keyword>
<keyword evidence="4" id="KW-0808">Transferase</keyword>
<dbReference type="PROSITE" id="PS50109">
    <property type="entry name" value="HIS_KIN"/>
    <property type="match status" value="1"/>
</dbReference>
<dbReference type="PANTHER" id="PTHR43065:SF34">
    <property type="entry name" value="SPORULATION KINASE A"/>
    <property type="match status" value="1"/>
</dbReference>
<evidence type="ECO:0000256" key="8">
    <source>
        <dbReference type="ARBA" id="ARBA00023012"/>
    </source>
</evidence>
<dbReference type="InterPro" id="IPR005467">
    <property type="entry name" value="His_kinase_dom"/>
</dbReference>
<feature type="domain" description="PAS" evidence="10">
    <location>
        <begin position="172"/>
        <end position="242"/>
    </location>
</feature>
<dbReference type="EMBL" id="CP121671">
    <property type="protein sequence ID" value="WFT76904.1"/>
    <property type="molecule type" value="Genomic_DNA"/>
</dbReference>
<dbReference type="CDD" id="cd00130">
    <property type="entry name" value="PAS"/>
    <property type="match status" value="2"/>
</dbReference>
<evidence type="ECO:0000313" key="12">
    <source>
        <dbReference type="EMBL" id="WFT76904.1"/>
    </source>
</evidence>
<dbReference type="PROSITE" id="PS50112">
    <property type="entry name" value="PAS"/>
    <property type="match status" value="2"/>
</dbReference>
<keyword evidence="7" id="KW-0067">ATP-binding</keyword>
<evidence type="ECO:0000256" key="2">
    <source>
        <dbReference type="ARBA" id="ARBA00012438"/>
    </source>
</evidence>
<reference evidence="12 13" key="1">
    <citation type="submission" date="2023-04" db="EMBL/GenBank/DDBJ databases">
        <title>Genome sequence of Halobacillus naozhouensis KACC 21980.</title>
        <authorList>
            <person name="Kim S."/>
            <person name="Heo J."/>
            <person name="Kwon S.-W."/>
        </authorList>
    </citation>
    <scope>NUCLEOTIDE SEQUENCE [LARGE SCALE GENOMIC DNA]</scope>
    <source>
        <strain evidence="12 13">KCTC 13234</strain>
    </source>
</reference>
<evidence type="ECO:0000256" key="3">
    <source>
        <dbReference type="ARBA" id="ARBA00022553"/>
    </source>
</evidence>
<dbReference type="InterPro" id="IPR013655">
    <property type="entry name" value="PAS_fold_3"/>
</dbReference>
<accession>A0ABY8J335</accession>
<keyword evidence="6" id="KW-0418">Kinase</keyword>
<dbReference type="InterPro" id="IPR000700">
    <property type="entry name" value="PAS-assoc_C"/>
</dbReference>
<dbReference type="Pfam" id="PF08447">
    <property type="entry name" value="PAS_3"/>
    <property type="match status" value="1"/>
</dbReference>
<keyword evidence="5" id="KW-0547">Nucleotide-binding</keyword>
<evidence type="ECO:0000256" key="4">
    <source>
        <dbReference type="ARBA" id="ARBA00022679"/>
    </source>
</evidence>
<dbReference type="Gene3D" id="1.10.287.130">
    <property type="match status" value="1"/>
</dbReference>